<proteinExistence type="predicted"/>
<dbReference type="Pfam" id="PF13360">
    <property type="entry name" value="PQQ_2"/>
    <property type="match status" value="1"/>
</dbReference>
<dbReference type="PANTHER" id="PTHR34512:SF30">
    <property type="entry name" value="OUTER MEMBRANE PROTEIN ASSEMBLY FACTOR BAMB"/>
    <property type="match status" value="1"/>
</dbReference>
<dbReference type="InterPro" id="IPR002372">
    <property type="entry name" value="PQQ_rpt_dom"/>
</dbReference>
<protein>
    <recommendedName>
        <fullName evidence="1">Pyrrolo-quinoline quinone repeat domain-containing protein</fullName>
    </recommendedName>
</protein>
<feature type="non-terminal residue" evidence="2">
    <location>
        <position position="169"/>
    </location>
</feature>
<dbReference type="InterPro" id="IPR015943">
    <property type="entry name" value="WD40/YVTN_repeat-like_dom_sf"/>
</dbReference>
<dbReference type="PANTHER" id="PTHR34512">
    <property type="entry name" value="CELL SURFACE PROTEIN"/>
    <property type="match status" value="1"/>
</dbReference>
<sequence length="169" mass="18404">MTNPHRNIFALAAGLALALPGLANGAEANWPNWRGANENGSTASGSYIANFDNEKNVKWKAALPAKGCSTPIVWKDQIIITSPSDGEDTVMAFDWNGKKLWQTEVGDERAGKHRNGSGSNPSAITDGKLLFAYFKSGNLAGFTLEGKLLWKTNLQDRFARDTLYWDIGT</sequence>
<accession>A0A382IBV2</accession>
<feature type="domain" description="Pyrrolo-quinoline quinone repeat" evidence="1">
    <location>
        <begin position="53"/>
        <end position="156"/>
    </location>
</feature>
<dbReference type="AlphaFoldDB" id="A0A382IBV2"/>
<name>A0A382IBV2_9ZZZZ</name>
<evidence type="ECO:0000313" key="2">
    <source>
        <dbReference type="EMBL" id="SVB97028.1"/>
    </source>
</evidence>
<dbReference type="SUPFAM" id="SSF50998">
    <property type="entry name" value="Quinoprotein alcohol dehydrogenase-like"/>
    <property type="match status" value="1"/>
</dbReference>
<evidence type="ECO:0000259" key="1">
    <source>
        <dbReference type="Pfam" id="PF13360"/>
    </source>
</evidence>
<gene>
    <name evidence="2" type="ORF">METZ01_LOCUS249882</name>
</gene>
<dbReference type="InterPro" id="IPR011047">
    <property type="entry name" value="Quinoprotein_ADH-like_sf"/>
</dbReference>
<dbReference type="Gene3D" id="2.130.10.10">
    <property type="entry name" value="YVTN repeat-like/Quinoprotein amine dehydrogenase"/>
    <property type="match status" value="1"/>
</dbReference>
<dbReference type="EMBL" id="UINC01066378">
    <property type="protein sequence ID" value="SVB97028.1"/>
    <property type="molecule type" value="Genomic_DNA"/>
</dbReference>
<organism evidence="2">
    <name type="scientific">marine metagenome</name>
    <dbReference type="NCBI Taxonomy" id="408172"/>
    <lineage>
        <taxon>unclassified sequences</taxon>
        <taxon>metagenomes</taxon>
        <taxon>ecological metagenomes</taxon>
    </lineage>
</organism>
<reference evidence="2" key="1">
    <citation type="submission" date="2018-05" db="EMBL/GenBank/DDBJ databases">
        <authorList>
            <person name="Lanie J.A."/>
            <person name="Ng W.-L."/>
            <person name="Kazmierczak K.M."/>
            <person name="Andrzejewski T.M."/>
            <person name="Davidsen T.M."/>
            <person name="Wayne K.J."/>
            <person name="Tettelin H."/>
            <person name="Glass J.I."/>
            <person name="Rusch D."/>
            <person name="Podicherti R."/>
            <person name="Tsui H.-C.T."/>
            <person name="Winkler M.E."/>
        </authorList>
    </citation>
    <scope>NUCLEOTIDE SEQUENCE</scope>
</reference>